<dbReference type="RefSeq" id="WP_121205697.1">
    <property type="nucleotide sequence ID" value="NZ_RBZP01000020.1"/>
</dbReference>
<reference evidence="1 2" key="1">
    <citation type="journal article" date="2016" name="Int. J. Syst. Evol. Microbiol.">
        <title>Oceanobacillus halophilus sp. nov., a novel moderately halophilic bacterium from a hypersaline lake.</title>
        <authorList>
            <person name="Amoozegar M.A."/>
            <person name="Bagheri M."/>
            <person name="Makhdoumi A."/>
            <person name="Nikou M.M."/>
            <person name="Fazeli S.A.S."/>
            <person name="Schumann P."/>
            <person name="Sproer C."/>
            <person name="Sanchez-Porro C."/>
            <person name="Ventosa A."/>
        </authorList>
    </citation>
    <scope>NUCLEOTIDE SEQUENCE [LARGE SCALE GENOMIC DNA]</scope>
    <source>
        <strain evidence="1 2">DSM 23996</strain>
    </source>
</reference>
<dbReference type="EMBL" id="RBZP01000020">
    <property type="protein sequence ID" value="RKQ29979.1"/>
    <property type="molecule type" value="Genomic_DNA"/>
</dbReference>
<accession>A0A494ZY17</accession>
<evidence type="ECO:0000313" key="2">
    <source>
        <dbReference type="Proteomes" id="UP000269301"/>
    </source>
</evidence>
<evidence type="ECO:0000313" key="1">
    <source>
        <dbReference type="EMBL" id="RKQ29979.1"/>
    </source>
</evidence>
<name>A0A494ZY17_9BACI</name>
<comment type="caution">
    <text evidence="1">The sequence shown here is derived from an EMBL/GenBank/DDBJ whole genome shotgun (WGS) entry which is preliminary data.</text>
</comment>
<keyword evidence="2" id="KW-1185">Reference proteome</keyword>
<dbReference type="AlphaFoldDB" id="A0A494ZY17"/>
<evidence type="ECO:0008006" key="3">
    <source>
        <dbReference type="Google" id="ProtNLM"/>
    </source>
</evidence>
<dbReference type="Proteomes" id="UP000269301">
    <property type="component" value="Unassembled WGS sequence"/>
</dbReference>
<gene>
    <name evidence="1" type="ORF">D8M06_16540</name>
</gene>
<proteinExistence type="predicted"/>
<sequence>MNQMIDSFEEKNRQSKKMEENVKLSIAGLSHDLRTTLTLCSTPAGDHRCEEEGELSKDY</sequence>
<protein>
    <recommendedName>
        <fullName evidence="3">Histidine kinase</fullName>
    </recommendedName>
</protein>
<organism evidence="1 2">
    <name type="scientific">Oceanobacillus halophilus</name>
    <dbReference type="NCBI Taxonomy" id="930130"/>
    <lineage>
        <taxon>Bacteria</taxon>
        <taxon>Bacillati</taxon>
        <taxon>Bacillota</taxon>
        <taxon>Bacilli</taxon>
        <taxon>Bacillales</taxon>
        <taxon>Bacillaceae</taxon>
        <taxon>Oceanobacillus</taxon>
    </lineage>
</organism>